<gene>
    <name evidence="4" type="ORF">EA473_10420</name>
</gene>
<dbReference type="Pfam" id="PF05378">
    <property type="entry name" value="Hydant_A_N"/>
    <property type="match status" value="1"/>
</dbReference>
<comment type="caution">
    <text evidence="4">The sequence shown here is derived from an EMBL/GenBank/DDBJ whole genome shotgun (WGS) entry which is preliminary data.</text>
</comment>
<dbReference type="GO" id="GO:0017168">
    <property type="term" value="F:5-oxoprolinase (ATP-hydrolyzing) activity"/>
    <property type="evidence" value="ECO:0007669"/>
    <property type="project" value="TreeGrafter"/>
</dbReference>
<dbReference type="Proteomes" id="UP000282323">
    <property type="component" value="Unassembled WGS sequence"/>
</dbReference>
<evidence type="ECO:0000313" key="4">
    <source>
        <dbReference type="EMBL" id="RQG94904.1"/>
    </source>
</evidence>
<dbReference type="EMBL" id="REGA01000007">
    <property type="protein sequence ID" value="RQG94904.1"/>
    <property type="molecule type" value="Genomic_DNA"/>
</dbReference>
<dbReference type="InterPro" id="IPR045079">
    <property type="entry name" value="Oxoprolinase-like"/>
</dbReference>
<evidence type="ECO:0000259" key="1">
    <source>
        <dbReference type="Pfam" id="PF01968"/>
    </source>
</evidence>
<reference evidence="4 5" key="1">
    <citation type="submission" date="2018-10" db="EMBL/GenBank/DDBJ databases">
        <title>Natrarchaeobius chitinivorans gen. nov., sp. nov., and Natrarchaeobius haloalkaliphilus sp. nov., alkaliphilic, chitin-utilizing haloarchaea from hypersaline alkaline lakes.</title>
        <authorList>
            <person name="Sorokin D.Y."/>
            <person name="Elcheninov A.G."/>
            <person name="Kostrikina N.A."/>
            <person name="Bale N.J."/>
            <person name="Sinninghe Damste J.S."/>
            <person name="Khijniak T.V."/>
            <person name="Kublanov I.V."/>
            <person name="Toshchakov S.V."/>
        </authorList>
    </citation>
    <scope>NUCLEOTIDE SEQUENCE [LARGE SCALE GENOMIC DNA]</scope>
    <source>
        <strain evidence="4 5">AArcht4T</strain>
    </source>
</reference>
<feature type="domain" description="Hydantoinase/oxoprolinase N-terminal" evidence="2">
    <location>
        <begin position="4"/>
        <end position="192"/>
    </location>
</feature>
<evidence type="ECO:0000259" key="2">
    <source>
        <dbReference type="Pfam" id="PF05378"/>
    </source>
</evidence>
<dbReference type="Pfam" id="PF19278">
    <property type="entry name" value="Hydant_A_C"/>
    <property type="match status" value="1"/>
</dbReference>
<sequence length="703" mass="77308">MGFRIGTDIGGTCTDSTVMTDDGAVHIGKDLTTYPDFSGGIFDSLTDATEEMDVDLEGLLGNTDLFLHATSVGENALFEREGADTGLLTTAGFEETLHATRGGYGRWSGLPFEQVKDIINSDKPEPVIPRKRIKGLSERTYRDEVLKDLDEEEVIDAIDTLVEDGVESIAGCLLWSFTQPAHEQRIKELIEERYPDLYVSVSHEVSPTMGEYERISTTVLNAYLGPATQQYLTNLRTTLTEYGFDGLLLLMFSHGGLVSREDAVERPVGLMESGPVGGLLGSKFVASQHDVTDIISTDMGGTTFKVGVINDNRIEYADEPMVGRHHYQFPKRDIHSIAVAGGSVISLEEGTNVPQVGPESAGSDPGPVCYGRGGNKPTVTDVDLIQGYFSPEYFLGGEKEMNPDRAYDVFEEQIADPLGKSVDEAAADIYKLTNSIIADLLREVTVEKGIDPRTFTLVSIGGAAGMHAASYSRQLNIPEVLVPYTASVNSALGLLSTDVTHEHIDTRQVKPPFESEEINEIFAPLEEDARGKLAEEGFDESETKLERSISMRYQRQVHELLTPVETTGELSQSDLEETIDRFETLYEQRYGEGSAFKEGGIEMTEFRVRGVGPLTTPELEEQSRTDSNVADAKIGTEEMQFHETDGRIEANLYDFEALSPGDEITEPGVILTPVTTIVLNPGDVARMDRYRNIRIEIDAIDYE</sequence>
<dbReference type="AlphaFoldDB" id="A0A3N6M385"/>
<dbReference type="InterPro" id="IPR049517">
    <property type="entry name" value="ACX-like_C"/>
</dbReference>
<dbReference type="GO" id="GO:0006749">
    <property type="term" value="P:glutathione metabolic process"/>
    <property type="evidence" value="ECO:0007669"/>
    <property type="project" value="TreeGrafter"/>
</dbReference>
<organism evidence="4 5">
    <name type="scientific">Natrarchaeobius chitinivorans</name>
    <dbReference type="NCBI Taxonomy" id="1679083"/>
    <lineage>
        <taxon>Archaea</taxon>
        <taxon>Methanobacteriati</taxon>
        <taxon>Methanobacteriota</taxon>
        <taxon>Stenosarchaea group</taxon>
        <taxon>Halobacteria</taxon>
        <taxon>Halobacteriales</taxon>
        <taxon>Natrialbaceae</taxon>
        <taxon>Natrarchaeobius</taxon>
    </lineage>
</organism>
<dbReference type="InterPro" id="IPR008040">
    <property type="entry name" value="Hydant_A_N"/>
</dbReference>
<dbReference type="PANTHER" id="PTHR11365">
    <property type="entry name" value="5-OXOPROLINASE RELATED"/>
    <property type="match status" value="1"/>
</dbReference>
<name>A0A3N6M385_NATCH</name>
<dbReference type="InterPro" id="IPR002821">
    <property type="entry name" value="Hydantoinase_A"/>
</dbReference>
<protein>
    <submittedName>
        <fullName evidence="4">Hydantoinase/oxoprolinase family protein</fullName>
    </submittedName>
</protein>
<keyword evidence="5" id="KW-1185">Reference proteome</keyword>
<feature type="domain" description="Hydantoinase A/oxoprolinase" evidence="1">
    <location>
        <begin position="214"/>
        <end position="502"/>
    </location>
</feature>
<dbReference type="RefSeq" id="WP_124195560.1">
    <property type="nucleotide sequence ID" value="NZ_REGA01000007.1"/>
</dbReference>
<dbReference type="PANTHER" id="PTHR11365:SF23">
    <property type="entry name" value="HYPOTHETICAL 5-OXOPROLINASE (EUROFUNG)-RELATED"/>
    <property type="match status" value="1"/>
</dbReference>
<dbReference type="OrthoDB" id="8261at2157"/>
<evidence type="ECO:0000313" key="5">
    <source>
        <dbReference type="Proteomes" id="UP000282323"/>
    </source>
</evidence>
<evidence type="ECO:0000259" key="3">
    <source>
        <dbReference type="Pfam" id="PF19278"/>
    </source>
</evidence>
<proteinExistence type="predicted"/>
<dbReference type="GO" id="GO:0005829">
    <property type="term" value="C:cytosol"/>
    <property type="evidence" value="ECO:0007669"/>
    <property type="project" value="TreeGrafter"/>
</dbReference>
<feature type="domain" description="Acetophenone carboxylase-like C-terminal" evidence="3">
    <location>
        <begin position="515"/>
        <end position="693"/>
    </location>
</feature>
<accession>A0A3N6M385</accession>
<dbReference type="Pfam" id="PF01968">
    <property type="entry name" value="Hydantoinase_A"/>
    <property type="match status" value="1"/>
</dbReference>